<reference evidence="1" key="1">
    <citation type="journal article" date="2021" name="New Phytol.">
        <title>Evolutionary innovations through gain and loss of genes in the ectomycorrhizal Boletales.</title>
        <authorList>
            <person name="Wu G."/>
            <person name="Miyauchi S."/>
            <person name="Morin E."/>
            <person name="Kuo A."/>
            <person name="Drula E."/>
            <person name="Varga T."/>
            <person name="Kohler A."/>
            <person name="Feng B."/>
            <person name="Cao Y."/>
            <person name="Lipzen A."/>
            <person name="Daum C."/>
            <person name="Hundley H."/>
            <person name="Pangilinan J."/>
            <person name="Johnson J."/>
            <person name="Barry K."/>
            <person name="LaButti K."/>
            <person name="Ng V."/>
            <person name="Ahrendt S."/>
            <person name="Min B."/>
            <person name="Choi I.G."/>
            <person name="Park H."/>
            <person name="Plett J.M."/>
            <person name="Magnuson J."/>
            <person name="Spatafora J.W."/>
            <person name="Nagy L.G."/>
            <person name="Henrissat B."/>
            <person name="Grigoriev I.V."/>
            <person name="Yang Z.L."/>
            <person name="Xu J."/>
            <person name="Martin F.M."/>
        </authorList>
    </citation>
    <scope>NUCLEOTIDE SEQUENCE</scope>
    <source>
        <strain evidence="1">KUC20120723A-06</strain>
    </source>
</reference>
<sequence>MVMTEDLDEEAIERLIVSIDPTFALVPSQVDDEISDVLWYLLSEKGEPRACQVAIQVHRPSILNIPPHRIPLSRTWNVPVVPLLLLLCCKLQLFGSCSFEDIEDIRKLAWAAESRNAKLSSETWLPRSQIAAAEKQLGLYARDWPPSPHVWRNIGFKFRIEPEKLPPYVGTYGLELPNGLLRRRDFDFIVKRTPSPTPKGKERAK</sequence>
<dbReference type="EMBL" id="MU266410">
    <property type="protein sequence ID" value="KAH7925038.1"/>
    <property type="molecule type" value="Genomic_DNA"/>
</dbReference>
<evidence type="ECO:0000313" key="1">
    <source>
        <dbReference type="EMBL" id="KAH7925038.1"/>
    </source>
</evidence>
<protein>
    <submittedName>
        <fullName evidence="1">Uncharacterized protein</fullName>
    </submittedName>
</protein>
<dbReference type="Proteomes" id="UP000790709">
    <property type="component" value="Unassembled WGS sequence"/>
</dbReference>
<comment type="caution">
    <text evidence="1">The sequence shown here is derived from an EMBL/GenBank/DDBJ whole genome shotgun (WGS) entry which is preliminary data.</text>
</comment>
<proteinExistence type="predicted"/>
<evidence type="ECO:0000313" key="2">
    <source>
        <dbReference type="Proteomes" id="UP000790709"/>
    </source>
</evidence>
<keyword evidence="2" id="KW-1185">Reference proteome</keyword>
<organism evidence="1 2">
    <name type="scientific">Leucogyrophana mollusca</name>
    <dbReference type="NCBI Taxonomy" id="85980"/>
    <lineage>
        <taxon>Eukaryota</taxon>
        <taxon>Fungi</taxon>
        <taxon>Dikarya</taxon>
        <taxon>Basidiomycota</taxon>
        <taxon>Agaricomycotina</taxon>
        <taxon>Agaricomycetes</taxon>
        <taxon>Agaricomycetidae</taxon>
        <taxon>Boletales</taxon>
        <taxon>Boletales incertae sedis</taxon>
        <taxon>Leucogyrophana</taxon>
    </lineage>
</organism>
<accession>A0ACB8BID7</accession>
<gene>
    <name evidence="1" type="ORF">BV22DRAFT_1034456</name>
</gene>
<name>A0ACB8BID7_9AGAM</name>